<organism evidence="1 2">
    <name type="scientific">Candidatus Saganbacteria bacterium CG08_land_8_20_14_0_20_45_16</name>
    <dbReference type="NCBI Taxonomy" id="2014293"/>
    <lineage>
        <taxon>Bacteria</taxon>
        <taxon>Bacillati</taxon>
        <taxon>Saganbacteria</taxon>
    </lineage>
</organism>
<dbReference type="InterPro" id="IPR026342">
    <property type="entry name" value="SCM_PqqD-rel"/>
</dbReference>
<dbReference type="EMBL" id="PEYM01000053">
    <property type="protein sequence ID" value="PIS30582.1"/>
    <property type="molecule type" value="Genomic_DNA"/>
</dbReference>
<dbReference type="Proteomes" id="UP000231343">
    <property type="component" value="Unassembled WGS sequence"/>
</dbReference>
<proteinExistence type="predicted"/>
<dbReference type="NCBIfam" id="TIGR04248">
    <property type="entry name" value="SCM_PqqD_rel"/>
    <property type="match status" value="1"/>
</dbReference>
<gene>
    <name evidence="1" type="primary">scmD</name>
    <name evidence="1" type="ORF">COT42_02775</name>
</gene>
<dbReference type="Gene3D" id="1.10.10.1150">
    <property type="entry name" value="Coenzyme PQQ synthesis protein D (PqqD)"/>
    <property type="match status" value="1"/>
</dbReference>
<evidence type="ECO:0000313" key="2">
    <source>
        <dbReference type="Proteomes" id="UP000231343"/>
    </source>
</evidence>
<reference evidence="1 2" key="1">
    <citation type="submission" date="2017-09" db="EMBL/GenBank/DDBJ databases">
        <title>Depth-based differentiation of microbial function through sediment-hosted aquifers and enrichment of novel symbionts in the deep terrestrial subsurface.</title>
        <authorList>
            <person name="Probst A.J."/>
            <person name="Ladd B."/>
            <person name="Jarett J.K."/>
            <person name="Geller-Mcgrath D.E."/>
            <person name="Sieber C.M."/>
            <person name="Emerson J.B."/>
            <person name="Anantharaman K."/>
            <person name="Thomas B.C."/>
            <person name="Malmstrom R."/>
            <person name="Stieglmeier M."/>
            <person name="Klingl A."/>
            <person name="Woyke T."/>
            <person name="Ryan C.M."/>
            <person name="Banfield J.F."/>
        </authorList>
    </citation>
    <scope>NUCLEOTIDE SEQUENCE [LARGE SCALE GENOMIC DNA]</scope>
    <source>
        <strain evidence="1">CG08_land_8_20_14_0_20_45_16</strain>
    </source>
</reference>
<dbReference type="InterPro" id="IPR008792">
    <property type="entry name" value="PQQD"/>
</dbReference>
<dbReference type="Pfam" id="PF05402">
    <property type="entry name" value="PqqD"/>
    <property type="match status" value="1"/>
</dbReference>
<name>A0A2H0XZP7_UNCSA</name>
<dbReference type="InterPro" id="IPR041881">
    <property type="entry name" value="PqqD_sf"/>
</dbReference>
<accession>A0A2H0XZP7</accession>
<protein>
    <submittedName>
        <fullName evidence="1">SynChlorMet cassette protein ScmD</fullName>
    </submittedName>
</protein>
<comment type="caution">
    <text evidence="1">The sequence shown here is derived from an EMBL/GenBank/DDBJ whole genome shotgun (WGS) entry which is preliminary data.</text>
</comment>
<evidence type="ECO:0000313" key="1">
    <source>
        <dbReference type="EMBL" id="PIS30582.1"/>
    </source>
</evidence>
<dbReference type="AlphaFoldDB" id="A0A2H0XZP7"/>
<sequence length="94" mass="10208">MTSTKTSPIANPNIVLREEFDDWAILFDPDSGDAFGLNPVSVLIWKALDGKNSLADITKKIQSSCTDVPAEAAVQTEEFIKSLADKGFVGYETN</sequence>